<evidence type="ECO:0000313" key="3">
    <source>
        <dbReference type="Proteomes" id="UP001162131"/>
    </source>
</evidence>
<evidence type="ECO:0000256" key="1">
    <source>
        <dbReference type="SAM" id="MobiDB-lite"/>
    </source>
</evidence>
<evidence type="ECO:0000313" key="2">
    <source>
        <dbReference type="EMBL" id="CAG9331112.1"/>
    </source>
</evidence>
<dbReference type="Proteomes" id="UP001162131">
    <property type="component" value="Unassembled WGS sequence"/>
</dbReference>
<accession>A0AAU9JTM0</accession>
<dbReference type="AlphaFoldDB" id="A0AAU9JTM0"/>
<reference evidence="2" key="1">
    <citation type="submission" date="2021-09" db="EMBL/GenBank/DDBJ databases">
        <authorList>
            <consortium name="AG Swart"/>
            <person name="Singh M."/>
            <person name="Singh A."/>
            <person name="Seah K."/>
            <person name="Emmerich C."/>
        </authorList>
    </citation>
    <scope>NUCLEOTIDE SEQUENCE</scope>
    <source>
        <strain evidence="2">ATCC30299</strain>
    </source>
</reference>
<organism evidence="2 3">
    <name type="scientific">Blepharisma stoltei</name>
    <dbReference type="NCBI Taxonomy" id="1481888"/>
    <lineage>
        <taxon>Eukaryota</taxon>
        <taxon>Sar</taxon>
        <taxon>Alveolata</taxon>
        <taxon>Ciliophora</taxon>
        <taxon>Postciliodesmatophora</taxon>
        <taxon>Heterotrichea</taxon>
        <taxon>Heterotrichida</taxon>
        <taxon>Blepharismidae</taxon>
        <taxon>Blepharisma</taxon>
    </lineage>
</organism>
<feature type="compositionally biased region" description="Polar residues" evidence="1">
    <location>
        <begin position="23"/>
        <end position="32"/>
    </location>
</feature>
<dbReference type="EMBL" id="CAJZBQ010000053">
    <property type="protein sequence ID" value="CAG9331112.1"/>
    <property type="molecule type" value="Genomic_DNA"/>
</dbReference>
<keyword evidence="3" id="KW-1185">Reference proteome</keyword>
<protein>
    <submittedName>
        <fullName evidence="2">Uncharacterized protein</fullName>
    </submittedName>
</protein>
<gene>
    <name evidence="2" type="ORF">BSTOLATCC_MIC53191</name>
</gene>
<comment type="caution">
    <text evidence="2">The sequence shown here is derived from an EMBL/GenBank/DDBJ whole genome shotgun (WGS) entry which is preliminary data.</text>
</comment>
<feature type="region of interest" description="Disordered" evidence="1">
    <location>
        <begin position="1"/>
        <end position="32"/>
    </location>
</feature>
<proteinExistence type="predicted"/>
<sequence length="113" mass="12520">MDLLKKLSTISEADSGQEHSPGLSPQGSQLTVKSRKTVENFLSLISEEEQEIDPPSPHEGKITTTSINKISIERLSEPNQIIKIIKIEEESMEPLVNSKIIHNNNCSCTCSVF</sequence>
<name>A0AAU9JTM0_9CILI</name>